<dbReference type="PANTHER" id="PTHR12220:SF13">
    <property type="entry name" value="LARGE RIBOSOMAL SUBUNIT PROTEIN UL16M"/>
    <property type="match status" value="1"/>
</dbReference>
<feature type="compositionally biased region" description="Basic and acidic residues" evidence="5">
    <location>
        <begin position="95"/>
        <end position="117"/>
    </location>
</feature>
<dbReference type="InterPro" id="IPR047873">
    <property type="entry name" value="Ribosomal_uL16"/>
</dbReference>
<dbReference type="Gene3D" id="3.90.1170.10">
    <property type="entry name" value="Ribosomal protein L10e/L16"/>
    <property type="match status" value="1"/>
</dbReference>
<name>A0A8K0E1P8_9ROSA</name>
<proteinExistence type="inferred from homology"/>
<evidence type="ECO:0000256" key="2">
    <source>
        <dbReference type="ARBA" id="ARBA00022980"/>
    </source>
</evidence>
<organism evidence="6 7">
    <name type="scientific">Rhamnella rubrinervis</name>
    <dbReference type="NCBI Taxonomy" id="2594499"/>
    <lineage>
        <taxon>Eukaryota</taxon>
        <taxon>Viridiplantae</taxon>
        <taxon>Streptophyta</taxon>
        <taxon>Embryophyta</taxon>
        <taxon>Tracheophyta</taxon>
        <taxon>Spermatophyta</taxon>
        <taxon>Magnoliopsida</taxon>
        <taxon>eudicotyledons</taxon>
        <taxon>Gunneridae</taxon>
        <taxon>Pentapetalae</taxon>
        <taxon>rosids</taxon>
        <taxon>fabids</taxon>
        <taxon>Rosales</taxon>
        <taxon>Rhamnaceae</taxon>
        <taxon>rhamnoid group</taxon>
        <taxon>Rhamneae</taxon>
        <taxon>Rhamnella</taxon>
    </lineage>
</organism>
<dbReference type="InterPro" id="IPR016180">
    <property type="entry name" value="Ribosomal_uL16_dom"/>
</dbReference>
<reference evidence="6" key="1">
    <citation type="submission" date="2020-03" db="EMBL/GenBank/DDBJ databases">
        <title>A high-quality chromosome-level genome assembly of a woody plant with both climbing and erect habits, Rhamnella rubrinervis.</title>
        <authorList>
            <person name="Lu Z."/>
            <person name="Yang Y."/>
            <person name="Zhu X."/>
            <person name="Sun Y."/>
        </authorList>
    </citation>
    <scope>NUCLEOTIDE SEQUENCE</scope>
    <source>
        <strain evidence="6">BYM</strain>
        <tissue evidence="6">Leaf</tissue>
    </source>
</reference>
<feature type="region of interest" description="Disordered" evidence="5">
    <location>
        <begin position="64"/>
        <end position="131"/>
    </location>
</feature>
<gene>
    <name evidence="6" type="ORF">FNV43_RR22289</name>
</gene>
<protein>
    <recommendedName>
        <fullName evidence="8">Ribosomal protein L16</fullName>
    </recommendedName>
</protein>
<evidence type="ECO:0000256" key="1">
    <source>
        <dbReference type="ARBA" id="ARBA00008931"/>
    </source>
</evidence>
<feature type="compositionally biased region" description="Polar residues" evidence="5">
    <location>
        <begin position="79"/>
        <end position="89"/>
    </location>
</feature>
<dbReference type="GO" id="GO:0032543">
    <property type="term" value="P:mitochondrial translation"/>
    <property type="evidence" value="ECO:0007669"/>
    <property type="project" value="TreeGrafter"/>
</dbReference>
<dbReference type="GO" id="GO:0005762">
    <property type="term" value="C:mitochondrial large ribosomal subunit"/>
    <property type="evidence" value="ECO:0007669"/>
    <property type="project" value="TreeGrafter"/>
</dbReference>
<keyword evidence="2 4" id="KW-0689">Ribosomal protein</keyword>
<keyword evidence="3 4" id="KW-0687">Ribonucleoprotein</keyword>
<dbReference type="OrthoDB" id="1850746at2759"/>
<accession>A0A8K0E1P8</accession>
<dbReference type="InterPro" id="IPR000114">
    <property type="entry name" value="Ribosomal_uL16_bact-type"/>
</dbReference>
<dbReference type="Proteomes" id="UP000796880">
    <property type="component" value="Unassembled WGS sequence"/>
</dbReference>
<dbReference type="EMBL" id="VOIH02000010">
    <property type="protein sequence ID" value="KAF3435202.1"/>
    <property type="molecule type" value="Genomic_DNA"/>
</dbReference>
<dbReference type="PANTHER" id="PTHR12220">
    <property type="entry name" value="50S/60S RIBOSOMAL PROTEIN L16"/>
    <property type="match status" value="1"/>
</dbReference>
<dbReference type="AlphaFoldDB" id="A0A8K0E1P8"/>
<dbReference type="GO" id="GO:0019843">
    <property type="term" value="F:rRNA binding"/>
    <property type="evidence" value="ECO:0007669"/>
    <property type="project" value="InterPro"/>
</dbReference>
<dbReference type="PRINTS" id="PR00060">
    <property type="entry name" value="RIBOSOMALL16"/>
</dbReference>
<dbReference type="InterPro" id="IPR036920">
    <property type="entry name" value="Ribosomal_uL16_sf"/>
</dbReference>
<dbReference type="CDD" id="cd01433">
    <property type="entry name" value="Ribosomal_L16_L10e"/>
    <property type="match status" value="1"/>
</dbReference>
<dbReference type="Pfam" id="PF00252">
    <property type="entry name" value="Ribosomal_L16"/>
    <property type="match status" value="1"/>
</dbReference>
<evidence type="ECO:0000313" key="6">
    <source>
        <dbReference type="EMBL" id="KAF3435202.1"/>
    </source>
</evidence>
<evidence type="ECO:0008006" key="8">
    <source>
        <dbReference type="Google" id="ProtNLM"/>
    </source>
</evidence>
<sequence>MAMFLRRAFSCRNVLHLRSSGLYCRDLSHLIISSSGFSSETTTPQRVLSLRALDFLGESRRGLTTNSTGKTVKALPNNAKDNANSQTANAKAQAKSKEEQKKRKSKEEQKKRLEISRFPKHHRGGRTKGVGYGGGNDICFGTYALQALEPCWVTFQQIKAGRTAMSRGVHRGGKIWVRIIPDKPITGKYTGTRMGSGKGVPKYSVAVVKPGTILYEMSGVDERRARKAISLAASKMPLRTQFVIWG</sequence>
<evidence type="ECO:0000313" key="7">
    <source>
        <dbReference type="Proteomes" id="UP000796880"/>
    </source>
</evidence>
<dbReference type="FunFam" id="3.90.1170.10:FF:000001">
    <property type="entry name" value="50S ribosomal protein L16"/>
    <property type="match status" value="1"/>
</dbReference>
<comment type="similarity">
    <text evidence="1 4">Belongs to the universal ribosomal protein uL16 family.</text>
</comment>
<comment type="caution">
    <text evidence="6">The sequence shown here is derived from an EMBL/GenBank/DDBJ whole genome shotgun (WGS) entry which is preliminary data.</text>
</comment>
<evidence type="ECO:0000256" key="4">
    <source>
        <dbReference type="RuleBase" id="RU004413"/>
    </source>
</evidence>
<keyword evidence="7" id="KW-1185">Reference proteome</keyword>
<evidence type="ECO:0000256" key="3">
    <source>
        <dbReference type="ARBA" id="ARBA00023274"/>
    </source>
</evidence>
<evidence type="ECO:0000256" key="5">
    <source>
        <dbReference type="SAM" id="MobiDB-lite"/>
    </source>
</evidence>
<dbReference type="GO" id="GO:0003735">
    <property type="term" value="F:structural constituent of ribosome"/>
    <property type="evidence" value="ECO:0007669"/>
    <property type="project" value="InterPro"/>
</dbReference>
<dbReference type="NCBIfam" id="TIGR01164">
    <property type="entry name" value="rplP_bact"/>
    <property type="match status" value="1"/>
</dbReference>
<dbReference type="SUPFAM" id="SSF54686">
    <property type="entry name" value="Ribosomal protein L16p/L10e"/>
    <property type="match status" value="1"/>
</dbReference>